<dbReference type="PANTHER" id="PTHR13507">
    <property type="entry name" value="PRKR-INTERACTING PROTEIN 1"/>
    <property type="match status" value="1"/>
</dbReference>
<dbReference type="GeneID" id="91098342"/>
<dbReference type="InterPro" id="IPR009548">
    <property type="entry name" value="Prkrip1"/>
</dbReference>
<feature type="compositionally biased region" description="Low complexity" evidence="1">
    <location>
        <begin position="148"/>
        <end position="158"/>
    </location>
</feature>
<feature type="compositionally biased region" description="Acidic residues" evidence="1">
    <location>
        <begin position="195"/>
        <end position="208"/>
    </location>
</feature>
<protein>
    <recommendedName>
        <fullName evidence="4">DUF1168-domain-containing protein</fullName>
    </recommendedName>
</protein>
<feature type="compositionally biased region" description="Basic and acidic residues" evidence="1">
    <location>
        <begin position="124"/>
        <end position="135"/>
    </location>
</feature>
<feature type="region of interest" description="Disordered" evidence="1">
    <location>
        <begin position="75"/>
        <end position="227"/>
    </location>
</feature>
<dbReference type="AlphaFoldDB" id="A0AAX4K7B9"/>
<dbReference type="PANTHER" id="PTHR13507:SF0">
    <property type="entry name" value="PRKR-INTERACTING PROTEIN 1"/>
    <property type="match status" value="1"/>
</dbReference>
<feature type="compositionally biased region" description="Basic residues" evidence="1">
    <location>
        <begin position="136"/>
        <end position="147"/>
    </location>
</feature>
<gene>
    <name evidence="2" type="ORF">L201_007674</name>
</gene>
<evidence type="ECO:0008006" key="4">
    <source>
        <dbReference type="Google" id="ProtNLM"/>
    </source>
</evidence>
<dbReference type="RefSeq" id="XP_066079477.1">
    <property type="nucleotide sequence ID" value="XM_066223380.1"/>
</dbReference>
<evidence type="ECO:0000313" key="3">
    <source>
        <dbReference type="Proteomes" id="UP001355207"/>
    </source>
</evidence>
<dbReference type="EMBL" id="CP144108">
    <property type="protein sequence ID" value="WWC92715.1"/>
    <property type="molecule type" value="Genomic_DNA"/>
</dbReference>
<reference evidence="2 3" key="1">
    <citation type="submission" date="2024-01" db="EMBL/GenBank/DDBJ databases">
        <title>Comparative genomics of Cryptococcus and Kwoniella reveals pathogenesis evolution and contrasting modes of karyotype evolution via chromosome fusion or intercentromeric recombination.</title>
        <authorList>
            <person name="Coelho M.A."/>
            <person name="David-Palma M."/>
            <person name="Shea T."/>
            <person name="Bowers K."/>
            <person name="McGinley-Smith S."/>
            <person name="Mohammad A.W."/>
            <person name="Gnirke A."/>
            <person name="Yurkov A.M."/>
            <person name="Nowrousian M."/>
            <person name="Sun S."/>
            <person name="Cuomo C.A."/>
            <person name="Heitman J."/>
        </authorList>
    </citation>
    <scope>NUCLEOTIDE SEQUENCE [LARGE SCALE GENOMIC DNA]</scope>
    <source>
        <strain evidence="2 3">CBS 6074</strain>
    </source>
</reference>
<dbReference type="GO" id="GO:0003725">
    <property type="term" value="F:double-stranded RNA binding"/>
    <property type="evidence" value="ECO:0007669"/>
    <property type="project" value="InterPro"/>
</dbReference>
<dbReference type="Pfam" id="PF06658">
    <property type="entry name" value="DUF1168"/>
    <property type="match status" value="1"/>
</dbReference>
<accession>A0AAX4K7B9</accession>
<feature type="region of interest" description="Disordered" evidence="1">
    <location>
        <begin position="1"/>
        <end position="40"/>
    </location>
</feature>
<name>A0AAX4K7B9_9TREE</name>
<proteinExistence type="predicted"/>
<dbReference type="GO" id="GO:0005730">
    <property type="term" value="C:nucleolus"/>
    <property type="evidence" value="ECO:0007669"/>
    <property type="project" value="TreeGrafter"/>
</dbReference>
<dbReference type="GO" id="GO:0019901">
    <property type="term" value="F:protein kinase binding"/>
    <property type="evidence" value="ECO:0007669"/>
    <property type="project" value="TreeGrafter"/>
</dbReference>
<evidence type="ECO:0000313" key="2">
    <source>
        <dbReference type="EMBL" id="WWC92715.1"/>
    </source>
</evidence>
<dbReference type="GO" id="GO:0004860">
    <property type="term" value="F:protein kinase inhibitor activity"/>
    <property type="evidence" value="ECO:0007669"/>
    <property type="project" value="TreeGrafter"/>
</dbReference>
<keyword evidence="3" id="KW-1185">Reference proteome</keyword>
<feature type="compositionally biased region" description="Basic and acidic residues" evidence="1">
    <location>
        <begin position="98"/>
        <end position="115"/>
    </location>
</feature>
<organism evidence="2 3">
    <name type="scientific">Kwoniella dendrophila CBS 6074</name>
    <dbReference type="NCBI Taxonomy" id="1295534"/>
    <lineage>
        <taxon>Eukaryota</taxon>
        <taxon>Fungi</taxon>
        <taxon>Dikarya</taxon>
        <taxon>Basidiomycota</taxon>
        <taxon>Agaricomycotina</taxon>
        <taxon>Tremellomycetes</taxon>
        <taxon>Tremellales</taxon>
        <taxon>Cryptococcaceae</taxon>
        <taxon>Kwoniella</taxon>
    </lineage>
</organism>
<sequence length="243" mass="26780">MPVEIGREGSLSPPQRQASLSPERNDAGPSKKYYGTSVIDQQRRQVEKLLANPERQQNISVGTKEKTLRAPREMMKNVQGSSAGAGSGEFHVYKQSRRREYERIKIMNDKARAEEEQSAFQTRQAERDAIADAKTAKNRAKRQKRKQGNNNKKSGSSTPNLTSNSGETHENGGSGGVGKRKLAGGASITFKKPGEEEDSEDENDDDVEQVGPVSTTSIPIQQNDEANIPKAVEEKRITIVDED</sequence>
<dbReference type="Proteomes" id="UP001355207">
    <property type="component" value="Chromosome 11"/>
</dbReference>
<feature type="compositionally biased region" description="Polar residues" evidence="1">
    <location>
        <begin position="12"/>
        <end position="22"/>
    </location>
</feature>
<evidence type="ECO:0000256" key="1">
    <source>
        <dbReference type="SAM" id="MobiDB-lite"/>
    </source>
</evidence>
<feature type="compositionally biased region" description="Polar residues" evidence="1">
    <location>
        <begin position="212"/>
        <end position="225"/>
    </location>
</feature>